<dbReference type="Gene3D" id="2.50.20.10">
    <property type="entry name" value="Lipoprotein localisation LolA/LolB/LppX"/>
    <property type="match status" value="1"/>
</dbReference>
<evidence type="ECO:0000256" key="2">
    <source>
        <dbReference type="SAM" id="SignalP"/>
    </source>
</evidence>
<dbReference type="Pfam" id="PF03548">
    <property type="entry name" value="LolA"/>
    <property type="match status" value="1"/>
</dbReference>
<protein>
    <submittedName>
        <fullName evidence="3">Outer membrane lipoprotein-sorting protein</fullName>
    </submittedName>
</protein>
<dbReference type="SUPFAM" id="SSF89392">
    <property type="entry name" value="Prokaryotic lipoproteins and lipoprotein localization factors"/>
    <property type="match status" value="1"/>
</dbReference>
<dbReference type="PANTHER" id="PTHR35869">
    <property type="entry name" value="OUTER-MEMBRANE LIPOPROTEIN CARRIER PROTEIN"/>
    <property type="match status" value="1"/>
</dbReference>
<proteinExistence type="predicted"/>
<dbReference type="InterPro" id="IPR004564">
    <property type="entry name" value="OM_lipoprot_carrier_LolA-like"/>
</dbReference>
<gene>
    <name evidence="3" type="ORF">FHS56_001393</name>
</gene>
<dbReference type="PANTHER" id="PTHR35869:SF1">
    <property type="entry name" value="OUTER-MEMBRANE LIPOPROTEIN CARRIER PROTEIN"/>
    <property type="match status" value="1"/>
</dbReference>
<comment type="caution">
    <text evidence="3">The sequence shown here is derived from an EMBL/GenBank/DDBJ whole genome shotgun (WGS) entry which is preliminary data.</text>
</comment>
<organism evidence="3 4">
    <name type="scientific">Thermonema lapsum</name>
    <dbReference type="NCBI Taxonomy" id="28195"/>
    <lineage>
        <taxon>Bacteria</taxon>
        <taxon>Pseudomonadati</taxon>
        <taxon>Bacteroidota</taxon>
        <taxon>Cytophagia</taxon>
        <taxon>Cytophagales</taxon>
        <taxon>Thermonemataceae</taxon>
        <taxon>Thermonema</taxon>
    </lineage>
</organism>
<dbReference type="EMBL" id="JAASRN010000002">
    <property type="protein sequence ID" value="NIK73880.1"/>
    <property type="molecule type" value="Genomic_DNA"/>
</dbReference>
<dbReference type="InterPro" id="IPR029046">
    <property type="entry name" value="LolA/LolB/LppX"/>
</dbReference>
<reference evidence="3 4" key="1">
    <citation type="submission" date="2020-03" db="EMBL/GenBank/DDBJ databases">
        <title>Genomic Encyclopedia of Type Strains, Phase IV (KMG-IV): sequencing the most valuable type-strain genomes for metagenomic binning, comparative biology and taxonomic classification.</title>
        <authorList>
            <person name="Goeker M."/>
        </authorList>
    </citation>
    <scope>NUCLEOTIDE SEQUENCE [LARGE SCALE GENOMIC DNA]</scope>
    <source>
        <strain evidence="3 4">DSM 5718</strain>
    </source>
</reference>
<keyword evidence="1 2" id="KW-0732">Signal</keyword>
<name>A0A846MRA0_9BACT</name>
<dbReference type="RefSeq" id="WP_166919141.1">
    <property type="nucleotide sequence ID" value="NZ_JAASRN010000002.1"/>
</dbReference>
<keyword evidence="3" id="KW-0449">Lipoprotein</keyword>
<dbReference type="CDD" id="cd16325">
    <property type="entry name" value="LolA"/>
    <property type="match status" value="1"/>
</dbReference>
<keyword evidence="4" id="KW-1185">Reference proteome</keyword>
<sequence>MKKRLFLCLVLLIARIGYAQTSYEQKAAEILQKVEKKYKSVEALRAYFTYEMRNSIHNVYEKTEGTFVMKGNKYRLILPEQEVINNGSTLWTYLKQTNEVNISNYEPDEAEITPDKIFTLYKRDYKYIWVERVAERGKIYDVIDLQPIDRNKNHFKIRLHINEASNSIKSFEIFEKNQNRYKYTFTRLEFNVKVDDKYFTFNPADYPGVEVVDLR</sequence>
<feature type="chain" id="PRO_5032642173" evidence="2">
    <location>
        <begin position="20"/>
        <end position="215"/>
    </location>
</feature>
<evidence type="ECO:0000256" key="1">
    <source>
        <dbReference type="ARBA" id="ARBA00022729"/>
    </source>
</evidence>
<feature type="signal peptide" evidence="2">
    <location>
        <begin position="1"/>
        <end position="19"/>
    </location>
</feature>
<dbReference type="AlphaFoldDB" id="A0A846MRA0"/>
<accession>A0A846MRA0</accession>
<evidence type="ECO:0000313" key="3">
    <source>
        <dbReference type="EMBL" id="NIK73880.1"/>
    </source>
</evidence>
<dbReference type="Proteomes" id="UP000537126">
    <property type="component" value="Unassembled WGS sequence"/>
</dbReference>
<evidence type="ECO:0000313" key="4">
    <source>
        <dbReference type="Proteomes" id="UP000537126"/>
    </source>
</evidence>